<evidence type="ECO:0000313" key="2">
    <source>
        <dbReference type="Proteomes" id="UP000485058"/>
    </source>
</evidence>
<evidence type="ECO:0000313" key="1">
    <source>
        <dbReference type="EMBL" id="GFH07129.1"/>
    </source>
</evidence>
<accession>A0A699YM44</accession>
<comment type="caution">
    <text evidence="1">The sequence shown here is derived from an EMBL/GenBank/DDBJ whole genome shotgun (WGS) entry which is preliminary data.</text>
</comment>
<dbReference type="Gene3D" id="3.40.190.10">
    <property type="entry name" value="Periplasmic binding protein-like II"/>
    <property type="match status" value="1"/>
</dbReference>
<dbReference type="AlphaFoldDB" id="A0A699YM44"/>
<organism evidence="1 2">
    <name type="scientific">Haematococcus lacustris</name>
    <name type="common">Green alga</name>
    <name type="synonym">Haematococcus pluvialis</name>
    <dbReference type="NCBI Taxonomy" id="44745"/>
    <lineage>
        <taxon>Eukaryota</taxon>
        <taxon>Viridiplantae</taxon>
        <taxon>Chlorophyta</taxon>
        <taxon>core chlorophytes</taxon>
        <taxon>Chlorophyceae</taxon>
        <taxon>CS clade</taxon>
        <taxon>Chlamydomonadales</taxon>
        <taxon>Haematococcaceae</taxon>
        <taxon>Haematococcus</taxon>
    </lineage>
</organism>
<sequence>MRSTVNDSAFNISSAQYDVVLFPSNFLGDLGVAGALASLLPFIDGDVQQVVAWPDLPPYTTALSCRFKQQVLGVPTLEYPLLMYVNWPLLSYAYNLTRPVVGEAGQLSFYPDTWQELVAVMRHVNATASDPVTGKPRHALCIPAATDVSVVMYAVMASIMQTGGVTQGWLYDPMTLEPLTNNTAMQQVLSIMWDLSPFLRSFETVQGELNSEIDLRKCAITLAGPSVFKTLHPIYSNRAYMGQLTMSPLPASTEVLDRSTMQLVPCTAQLCNNKRAAMLGGQLANLSPTRYIASELVGMTSKVTPQVQATAYGLLAFLGSQWEGSKGMP</sequence>
<dbReference type="SUPFAM" id="SSF53850">
    <property type="entry name" value="Periplasmic binding protein-like II"/>
    <property type="match status" value="1"/>
</dbReference>
<dbReference type="Proteomes" id="UP000485058">
    <property type="component" value="Unassembled WGS sequence"/>
</dbReference>
<dbReference type="PANTHER" id="PTHR43649">
    <property type="entry name" value="ARABINOSE-BINDING PROTEIN-RELATED"/>
    <property type="match status" value="1"/>
</dbReference>
<dbReference type="EMBL" id="BLLF01000076">
    <property type="protein sequence ID" value="GFH07129.1"/>
    <property type="molecule type" value="Genomic_DNA"/>
</dbReference>
<dbReference type="InterPro" id="IPR050490">
    <property type="entry name" value="Bact_solute-bd_prot1"/>
</dbReference>
<dbReference type="PANTHER" id="PTHR43649:SF12">
    <property type="entry name" value="DIACETYLCHITOBIOSE BINDING PROTEIN DASA"/>
    <property type="match status" value="1"/>
</dbReference>
<reference evidence="1 2" key="1">
    <citation type="submission" date="2020-02" db="EMBL/GenBank/DDBJ databases">
        <title>Draft genome sequence of Haematococcus lacustris strain NIES-144.</title>
        <authorList>
            <person name="Morimoto D."/>
            <person name="Nakagawa S."/>
            <person name="Yoshida T."/>
            <person name="Sawayama S."/>
        </authorList>
    </citation>
    <scope>NUCLEOTIDE SEQUENCE [LARGE SCALE GENOMIC DNA]</scope>
    <source>
        <strain evidence="1 2">NIES-144</strain>
    </source>
</reference>
<name>A0A699YM44_HAELA</name>
<protein>
    <submittedName>
        <fullName evidence="1">Carbohydrate ABC transporter substrate-binding protein, CUT1 family</fullName>
    </submittedName>
</protein>
<gene>
    <name evidence="1" type="ORF">HaLaN_01889</name>
</gene>
<proteinExistence type="predicted"/>
<keyword evidence="2" id="KW-1185">Reference proteome</keyword>